<evidence type="ECO:0000313" key="2">
    <source>
        <dbReference type="Proteomes" id="UP000005551"/>
    </source>
</evidence>
<evidence type="ECO:0000313" key="1">
    <source>
        <dbReference type="EMBL" id="EIM74572.1"/>
    </source>
</evidence>
<dbReference type="EMBL" id="AJYA01000041">
    <property type="protein sequence ID" value="EIM74572.1"/>
    <property type="molecule type" value="Genomic_DNA"/>
</dbReference>
<dbReference type="AlphaFoldDB" id="I5BYC0"/>
<reference evidence="1 2" key="1">
    <citation type="submission" date="2012-05" db="EMBL/GenBank/DDBJ databases">
        <title>Genome sequence of Nitritalea halalkaliphila LW7.</title>
        <authorList>
            <person name="Jangir P.K."/>
            <person name="Singh A."/>
            <person name="Shivaji S."/>
            <person name="Sharma R."/>
        </authorList>
    </citation>
    <scope>NUCLEOTIDE SEQUENCE [LARGE SCALE GENOMIC DNA]</scope>
    <source>
        <strain evidence="1 2">LW7</strain>
    </source>
</reference>
<dbReference type="Proteomes" id="UP000005551">
    <property type="component" value="Unassembled WGS sequence"/>
</dbReference>
<proteinExistence type="predicted"/>
<gene>
    <name evidence="1" type="ORF">A3SI_15708</name>
</gene>
<name>I5BYC0_9BACT</name>
<dbReference type="STRING" id="1189621.A3SI_15708"/>
<comment type="caution">
    <text evidence="1">The sequence shown here is derived from an EMBL/GenBank/DDBJ whole genome shotgun (WGS) entry which is preliminary data.</text>
</comment>
<organism evidence="1 2">
    <name type="scientific">Nitritalea halalkaliphila LW7</name>
    <dbReference type="NCBI Taxonomy" id="1189621"/>
    <lineage>
        <taxon>Bacteria</taxon>
        <taxon>Pseudomonadati</taxon>
        <taxon>Bacteroidota</taxon>
        <taxon>Cytophagia</taxon>
        <taxon>Cytophagales</taxon>
        <taxon>Cyclobacteriaceae</taxon>
        <taxon>Nitritalea</taxon>
    </lineage>
</organism>
<keyword evidence="2" id="KW-1185">Reference proteome</keyword>
<protein>
    <submittedName>
        <fullName evidence="1">Uncharacterized protein</fullName>
    </submittedName>
</protein>
<accession>I5BYC0</accession>
<sequence length="63" mass="6930">MSEAVKVLQEHVHDIIDTDYFSSLPLNANFISAGHHLTLGKSSCYLPNVLISSAQKIDKGDIF</sequence>